<gene>
    <name evidence="4" type="ORF">MCOR_41844</name>
</gene>
<keyword evidence="1" id="KW-0472">Membrane</keyword>
<reference evidence="4 5" key="1">
    <citation type="submission" date="2020-06" db="EMBL/GenBank/DDBJ databases">
        <authorList>
            <person name="Li R."/>
            <person name="Bekaert M."/>
        </authorList>
    </citation>
    <scope>NUCLEOTIDE SEQUENCE [LARGE SCALE GENOMIC DNA]</scope>
    <source>
        <strain evidence="5">wild</strain>
    </source>
</reference>
<keyword evidence="5" id="KW-1185">Reference proteome</keyword>
<dbReference type="Proteomes" id="UP000507470">
    <property type="component" value="Unassembled WGS sequence"/>
</dbReference>
<dbReference type="InterPro" id="IPR027417">
    <property type="entry name" value="P-loop_NTPase"/>
</dbReference>
<evidence type="ECO:0000313" key="4">
    <source>
        <dbReference type="EMBL" id="CAC5408454.1"/>
    </source>
</evidence>
<keyword evidence="1" id="KW-1133">Transmembrane helix</keyword>
<accession>A0A6J8DMT7</accession>
<sequence>MLEYMQFLLVVTFAGFANSHYSCLTWEFKGNNLSLICRIQQEVQSVSFIDSNGILQAKCTFKNSSNCASIHMNGSIIVNSDKNEVIFIIKEYKSKRYINEEWTCSQGNHILKAVVSTSKGIIDDTDLILSGTVSSNLQSMNLTCFSCREPHGNIVEFLKNDRSEDVVRYNSVTKKCTHINGECRPETCSCTPSGNEFTRNFPIVDINKYTTFSCSMKFVDLDKSSRFLKYSTIVLKEKVIIVNGSQTIITKPADNRHELNDEKRNVSDARNNMTVTSTDTVKAGDVLKWFGISVAFAMPFVVAVVVIFCCRLFKKNKNMGKTSSMMMKTISEGIDEKETASPLITKPELPEFTETILETWIERDTNYYETNSFEKVKDAFKNKFCVSIIGAAGEGKTLLAKHAALQYGKQGYTILPIGDPEELIKSIKFDERQFIFLDDPLGKHYLDEQSLQSWIQQSKKLRFSLMNSQIKIVVTMRNSIFRYYQTRINDTIFSSNVIDLSSESNVIDLSSESNRLSIEEKQGILEENIKYLTGNIDSNIKQLIVNESYYPGFPLMCYKLCADSSLPKNINLDPYRMVVEHISEFSSSEPFRYHYCCLVLAFMHNCDFDINDFTLCKNANFVGNDVTGKEKIENIIKSCHISSRDDNCFSNLKNGFEALSGSFFENTNLQFTQFYMKV</sequence>
<dbReference type="SUPFAM" id="SSF52540">
    <property type="entry name" value="P-loop containing nucleoside triphosphate hydrolases"/>
    <property type="match status" value="1"/>
</dbReference>
<dbReference type="EMBL" id="CACVKT020007539">
    <property type="protein sequence ID" value="CAC5408454.1"/>
    <property type="molecule type" value="Genomic_DNA"/>
</dbReference>
<keyword evidence="1" id="KW-0812">Transmembrane</keyword>
<evidence type="ECO:0000256" key="1">
    <source>
        <dbReference type="SAM" id="Phobius"/>
    </source>
</evidence>
<name>A0A6J8DMT7_MYTCO</name>
<evidence type="ECO:0000259" key="3">
    <source>
        <dbReference type="Pfam" id="PF20720"/>
    </source>
</evidence>
<feature type="domain" description="Novel STAND NTPase 3" evidence="3">
    <location>
        <begin position="367"/>
        <end position="530"/>
    </location>
</feature>
<proteinExistence type="predicted"/>
<feature type="chain" id="PRO_5026981459" description="Novel STAND NTPase 3 domain-containing protein" evidence="2">
    <location>
        <begin position="20"/>
        <end position="678"/>
    </location>
</feature>
<dbReference type="Pfam" id="PF20720">
    <property type="entry name" value="nSTAND3"/>
    <property type="match status" value="1"/>
</dbReference>
<feature type="transmembrane region" description="Helical" evidence="1">
    <location>
        <begin position="289"/>
        <end position="313"/>
    </location>
</feature>
<evidence type="ECO:0000313" key="5">
    <source>
        <dbReference type="Proteomes" id="UP000507470"/>
    </source>
</evidence>
<organism evidence="4 5">
    <name type="scientific">Mytilus coruscus</name>
    <name type="common">Sea mussel</name>
    <dbReference type="NCBI Taxonomy" id="42192"/>
    <lineage>
        <taxon>Eukaryota</taxon>
        <taxon>Metazoa</taxon>
        <taxon>Spiralia</taxon>
        <taxon>Lophotrochozoa</taxon>
        <taxon>Mollusca</taxon>
        <taxon>Bivalvia</taxon>
        <taxon>Autobranchia</taxon>
        <taxon>Pteriomorphia</taxon>
        <taxon>Mytilida</taxon>
        <taxon>Mytiloidea</taxon>
        <taxon>Mytilidae</taxon>
        <taxon>Mytilinae</taxon>
        <taxon>Mytilus</taxon>
    </lineage>
</organism>
<dbReference type="InterPro" id="IPR049050">
    <property type="entry name" value="nSTAND3"/>
</dbReference>
<protein>
    <recommendedName>
        <fullName evidence="3">Novel STAND NTPase 3 domain-containing protein</fullName>
    </recommendedName>
</protein>
<evidence type="ECO:0000256" key="2">
    <source>
        <dbReference type="SAM" id="SignalP"/>
    </source>
</evidence>
<dbReference type="AlphaFoldDB" id="A0A6J8DMT7"/>
<dbReference type="OrthoDB" id="10568294at2759"/>
<keyword evidence="2" id="KW-0732">Signal</keyword>
<feature type="signal peptide" evidence="2">
    <location>
        <begin position="1"/>
        <end position="19"/>
    </location>
</feature>